<keyword evidence="2" id="KW-1185">Reference proteome</keyword>
<dbReference type="EMBL" id="SRYA01000008">
    <property type="protein sequence ID" value="TGY97380.1"/>
    <property type="molecule type" value="Genomic_DNA"/>
</dbReference>
<gene>
    <name evidence="1" type="ORF">E5329_05605</name>
</gene>
<sequence>MHQFQPYPIDLLEFNPFTKLADDWMIITSGSQEKVNGMTASWGGVGVLWGQNTAFIFVRENRYTKEFIDNGEYFSCTFFDKKFKNDLKYFGVVSGRQEDKFKTSGLSVDFYKNIPYIDEGNFVLLCKKTAAVPITEAHFLNPEIKEKWYSGKEENNFHTMYVGEIAEILAR</sequence>
<comment type="caution">
    <text evidence="1">The sequence shown here is derived from an EMBL/GenBank/DDBJ whole genome shotgun (WGS) entry which is preliminary data.</text>
</comment>
<evidence type="ECO:0000313" key="2">
    <source>
        <dbReference type="Proteomes" id="UP000304953"/>
    </source>
</evidence>
<evidence type="ECO:0000313" key="1">
    <source>
        <dbReference type="EMBL" id="TGY97380.1"/>
    </source>
</evidence>
<organism evidence="1 2">
    <name type="scientific">Petralouisia muris</name>
    <dbReference type="NCBI Taxonomy" id="3032872"/>
    <lineage>
        <taxon>Bacteria</taxon>
        <taxon>Bacillati</taxon>
        <taxon>Bacillota</taxon>
        <taxon>Clostridia</taxon>
        <taxon>Lachnospirales</taxon>
        <taxon>Lachnospiraceae</taxon>
        <taxon>Petralouisia</taxon>
    </lineage>
</organism>
<dbReference type="Proteomes" id="UP000304953">
    <property type="component" value="Unassembled WGS sequence"/>
</dbReference>
<protein>
    <submittedName>
        <fullName evidence="1">Flavin reductase family protein</fullName>
    </submittedName>
</protein>
<proteinExistence type="predicted"/>
<name>A0AC61RZ91_9FIRM</name>
<reference evidence="1" key="1">
    <citation type="submission" date="2019-04" db="EMBL/GenBank/DDBJ databases">
        <title>Microbes associate with the intestines of laboratory mice.</title>
        <authorList>
            <person name="Navarre W."/>
            <person name="Wong E."/>
            <person name="Huang K."/>
            <person name="Tropini C."/>
            <person name="Ng K."/>
            <person name="Yu B."/>
        </authorList>
    </citation>
    <scope>NUCLEOTIDE SEQUENCE</scope>
    <source>
        <strain evidence="1">NM01_1-7b</strain>
    </source>
</reference>
<accession>A0AC61RZ91</accession>